<dbReference type="PANTHER" id="PTHR43619:SF2">
    <property type="entry name" value="S-ADENOSYL-L-METHIONINE-DEPENDENT METHYLTRANSFERASES SUPERFAMILY PROTEIN"/>
    <property type="match status" value="1"/>
</dbReference>
<evidence type="ECO:0000256" key="3">
    <source>
        <dbReference type="ARBA" id="ARBA00022603"/>
    </source>
</evidence>
<evidence type="ECO:0000256" key="6">
    <source>
        <dbReference type="RuleBase" id="RU362030"/>
    </source>
</evidence>
<dbReference type="Pfam" id="PF04072">
    <property type="entry name" value="LCM"/>
    <property type="match status" value="1"/>
</dbReference>
<dbReference type="InterPro" id="IPR007213">
    <property type="entry name" value="Ppm1/Ppm2/Tcmp"/>
</dbReference>
<dbReference type="Gene3D" id="3.40.50.150">
    <property type="entry name" value="Vaccinia Virus protein VP39"/>
    <property type="match status" value="1"/>
</dbReference>
<comment type="function">
    <text evidence="1 6">Exhibits S-adenosyl-L-methionine-dependent methyltransferase activity.</text>
</comment>
<sequence length="391" mass="42667">MADRSGTSWCRVSTISQTVASSPRCCRPITLRIPQNRHCVTGRRTSELGSVARSRRTACAAPLPLRRAMAILGATCRKAGDSLDGQPEKAVTSPAHKYQFDLIAAALRALESRRGHPLIDDPLAEVLVTAANEPLSSAFLATGFPENPSAADGTFLLINASGIFTRYGDDFIATELESGTRQVVQFVAGLDTRAYRLPWPADAVLYEVDHPHTLEFRSRVLREHGAAASVTQRLVPAATTADPWAEDLCVAGFDPEQPTAWLIAPLIMAGLPGQAQDLLFERIIELSAPGSAICSDANIFLPSTETWDSLAEPVVPEDIRAANFWMLTYPDSRMPPADWLTGHGWATDVQTAAEIAAHYGRPFTDDAPDIVKQHTQWQFLRAKLPHVHYPE</sequence>
<evidence type="ECO:0000256" key="5">
    <source>
        <dbReference type="ARBA" id="ARBA00022691"/>
    </source>
</evidence>
<name>A0AB73TWP1_MYCCH</name>
<dbReference type="EMBL" id="CP041150">
    <property type="protein sequence ID" value="QDF68745.1"/>
    <property type="molecule type" value="Genomic_DNA"/>
</dbReference>
<keyword evidence="5 6" id="KW-0949">S-adenosyl-L-methionine</keyword>
<dbReference type="InterPro" id="IPR011610">
    <property type="entry name" value="SAM_mthyl_Trfase_ML2640-like"/>
</dbReference>
<accession>A0AB73TWP1</accession>
<dbReference type="EC" id="2.1.1.-" evidence="6"/>
<dbReference type="InterPro" id="IPR029063">
    <property type="entry name" value="SAM-dependent_MTases_sf"/>
</dbReference>
<organism evidence="7 8">
    <name type="scientific">Mycobacteroides chelonae</name>
    <name type="common">Mycobacterium chelonae</name>
    <dbReference type="NCBI Taxonomy" id="1774"/>
    <lineage>
        <taxon>Bacteria</taxon>
        <taxon>Bacillati</taxon>
        <taxon>Actinomycetota</taxon>
        <taxon>Actinomycetes</taxon>
        <taxon>Mycobacteriales</taxon>
        <taxon>Mycobacteriaceae</taxon>
        <taxon>Mycobacteroides</taxon>
    </lineage>
</organism>
<dbReference type="NCBIfam" id="TIGR00027">
    <property type="entry name" value="mthyl_TIGR00027"/>
    <property type="match status" value="1"/>
</dbReference>
<dbReference type="AlphaFoldDB" id="A0AB73TWP1"/>
<reference evidence="7 8" key="1">
    <citation type="submission" date="2019-06" db="EMBL/GenBank/DDBJ databases">
        <title>Whole geneome sequnce of Mycobacteroides chelonae M77 isolated from bovine milk from Meghalaya, India.</title>
        <authorList>
            <person name="Vise E."/>
            <person name="Das S."/>
            <person name="Garg A."/>
            <person name="Ghatak S."/>
            <person name="Shakuntala I."/>
            <person name="Milton A.A.P."/>
            <person name="Karam A."/>
            <person name="Sanjukta R."/>
            <person name="Puro K."/>
            <person name="Sen A."/>
        </authorList>
    </citation>
    <scope>NUCLEOTIDE SEQUENCE [LARGE SCALE GENOMIC DNA]</scope>
    <source>
        <strain evidence="7 8">M77</strain>
    </source>
</reference>
<evidence type="ECO:0000256" key="4">
    <source>
        <dbReference type="ARBA" id="ARBA00022679"/>
    </source>
</evidence>
<evidence type="ECO:0000313" key="7">
    <source>
        <dbReference type="EMBL" id="QDF68745.1"/>
    </source>
</evidence>
<evidence type="ECO:0000256" key="1">
    <source>
        <dbReference type="ARBA" id="ARBA00003907"/>
    </source>
</evidence>
<comment type="similarity">
    <text evidence="2 6">Belongs to the UPF0677 family.</text>
</comment>
<dbReference type="GO" id="GO:0008168">
    <property type="term" value="F:methyltransferase activity"/>
    <property type="evidence" value="ECO:0007669"/>
    <property type="project" value="UniProtKB-UniRule"/>
</dbReference>
<dbReference type="SUPFAM" id="SSF53335">
    <property type="entry name" value="S-adenosyl-L-methionine-dependent methyltransferases"/>
    <property type="match status" value="1"/>
</dbReference>
<dbReference type="PANTHER" id="PTHR43619">
    <property type="entry name" value="S-ADENOSYL-L-METHIONINE-DEPENDENT METHYLTRANSFERASE YKTD-RELATED"/>
    <property type="match status" value="1"/>
</dbReference>
<gene>
    <name evidence="7" type="ORF">FJK96_00100</name>
</gene>
<keyword evidence="4 7" id="KW-0808">Transferase</keyword>
<evidence type="ECO:0000313" key="8">
    <source>
        <dbReference type="Proteomes" id="UP000317728"/>
    </source>
</evidence>
<keyword evidence="3 6" id="KW-0489">Methyltransferase</keyword>
<dbReference type="Proteomes" id="UP000317728">
    <property type="component" value="Chromosome"/>
</dbReference>
<proteinExistence type="inferred from homology"/>
<dbReference type="GO" id="GO:0032259">
    <property type="term" value="P:methylation"/>
    <property type="evidence" value="ECO:0007669"/>
    <property type="project" value="UniProtKB-KW"/>
</dbReference>
<evidence type="ECO:0000256" key="2">
    <source>
        <dbReference type="ARBA" id="ARBA00008138"/>
    </source>
</evidence>
<protein>
    <recommendedName>
        <fullName evidence="6">S-adenosyl-L-methionine-dependent methyltransferase</fullName>
        <ecNumber evidence="6">2.1.1.-</ecNumber>
    </recommendedName>
</protein>